<evidence type="ECO:0000313" key="1">
    <source>
        <dbReference type="EMBL" id="JAH14874.1"/>
    </source>
</evidence>
<organism evidence="1">
    <name type="scientific">Anguilla anguilla</name>
    <name type="common">European freshwater eel</name>
    <name type="synonym">Muraena anguilla</name>
    <dbReference type="NCBI Taxonomy" id="7936"/>
    <lineage>
        <taxon>Eukaryota</taxon>
        <taxon>Metazoa</taxon>
        <taxon>Chordata</taxon>
        <taxon>Craniata</taxon>
        <taxon>Vertebrata</taxon>
        <taxon>Euteleostomi</taxon>
        <taxon>Actinopterygii</taxon>
        <taxon>Neopterygii</taxon>
        <taxon>Teleostei</taxon>
        <taxon>Anguilliformes</taxon>
        <taxon>Anguillidae</taxon>
        <taxon>Anguilla</taxon>
    </lineage>
</organism>
<dbReference type="AlphaFoldDB" id="A0A0E9QDM5"/>
<dbReference type="EMBL" id="GBXM01093703">
    <property type="protein sequence ID" value="JAH14874.1"/>
    <property type="molecule type" value="Transcribed_RNA"/>
</dbReference>
<accession>A0A0E9QDM5</accession>
<protein>
    <submittedName>
        <fullName evidence="1">Uncharacterized protein</fullName>
    </submittedName>
</protein>
<name>A0A0E9QDM5_ANGAN</name>
<sequence length="50" mass="5620">MFFHHLYGPANSGSLKIHNHSSLALVFSFWAFGKNASTSPRPVRVEMCKL</sequence>
<reference evidence="1" key="1">
    <citation type="submission" date="2014-11" db="EMBL/GenBank/DDBJ databases">
        <authorList>
            <person name="Amaro Gonzalez C."/>
        </authorList>
    </citation>
    <scope>NUCLEOTIDE SEQUENCE</scope>
</reference>
<proteinExistence type="predicted"/>
<reference evidence="1" key="2">
    <citation type="journal article" date="2015" name="Fish Shellfish Immunol.">
        <title>Early steps in the European eel (Anguilla anguilla)-Vibrio vulnificus interaction in the gills: Role of the RtxA13 toxin.</title>
        <authorList>
            <person name="Callol A."/>
            <person name="Pajuelo D."/>
            <person name="Ebbesson L."/>
            <person name="Teles M."/>
            <person name="MacKenzie S."/>
            <person name="Amaro C."/>
        </authorList>
    </citation>
    <scope>NUCLEOTIDE SEQUENCE</scope>
</reference>